<feature type="signal peptide" evidence="2">
    <location>
        <begin position="1"/>
        <end position="28"/>
    </location>
</feature>
<dbReference type="RefSeq" id="WP_034856117.1">
    <property type="nucleotide sequence ID" value="NZ_AJQT01000068.1"/>
</dbReference>
<feature type="transmembrane region" description="Helical" evidence="1">
    <location>
        <begin position="272"/>
        <end position="297"/>
    </location>
</feature>
<evidence type="ECO:0000256" key="1">
    <source>
        <dbReference type="SAM" id="Phobius"/>
    </source>
</evidence>
<feature type="transmembrane region" description="Helical" evidence="1">
    <location>
        <begin position="240"/>
        <end position="260"/>
    </location>
</feature>
<dbReference type="AlphaFoldDB" id="A0A249PGV4"/>
<keyword evidence="1" id="KW-0812">Transmembrane</keyword>
<geneLocation type="plasmid" evidence="4">
    <name>psj05684b</name>
</geneLocation>
<dbReference type="EMBL" id="CP023068">
    <property type="protein sequence ID" value="ASY65183.1"/>
    <property type="molecule type" value="Genomic_DNA"/>
</dbReference>
<reference evidence="3 4" key="1">
    <citation type="submission" date="2017-08" db="EMBL/GenBank/DDBJ databases">
        <title>Multipartite genome sequences of Sinorhizobium species nodulating soybeans.</title>
        <authorList>
            <person name="Tian C.F."/>
        </authorList>
    </citation>
    <scope>NUCLEOTIDE SEQUENCE [LARGE SCALE GENOMIC DNA]</scope>
    <source>
        <strain evidence="3 4">CCBAU 05684</strain>
        <plasmid evidence="4">psj05684b</plasmid>
    </source>
</reference>
<sequence>MRRWATIRVAALATALLLPLLVAAAALAHEVRPAYLELREQEPGTFAVLWKVPMRGDMRLALKPEFSGKTRPSLPAVRILSGAAIETWYLEAPALRGQTLTIAGLAATMTDVLAHIEYADGSTWTQRLTPNAPSAAIPARDTILNVAGLYLLLGIEHILFGIDHLLFVFALLMLTQGIGSLVKTITAFTLTHSITLALATLGLVNVPLAPVEAVIALSIVFVAAEIVHRDQGREGMAARAPWLVAFGFGLLHGFGFAGALSETGLPAGHVPLALLFFNVGVEIGQLLFVAAVLALAAAVLRIPLPLPTWGYRVPAYAIGSVAMFWTVQRLAMF</sequence>
<dbReference type="InterPro" id="IPR032809">
    <property type="entry name" value="Put_HupE_UreJ"/>
</dbReference>
<keyword evidence="1" id="KW-0472">Membrane</keyword>
<evidence type="ECO:0000313" key="3">
    <source>
        <dbReference type="EMBL" id="ASY65183.1"/>
    </source>
</evidence>
<gene>
    <name evidence="3" type="ORF">SJ05684_b42010</name>
</gene>
<name>A0A249PGV4_9HYPH</name>
<protein>
    <submittedName>
        <fullName evidence="3">Membrane protein, putative</fullName>
    </submittedName>
</protein>
<dbReference type="Pfam" id="PF13795">
    <property type="entry name" value="HupE_UreJ_2"/>
    <property type="match status" value="1"/>
</dbReference>
<dbReference type="STRING" id="716928.GCA_000261485_03409"/>
<evidence type="ECO:0000313" key="4">
    <source>
        <dbReference type="Proteomes" id="UP000217211"/>
    </source>
</evidence>
<keyword evidence="1" id="KW-1133">Transmembrane helix</keyword>
<proteinExistence type="predicted"/>
<dbReference type="eggNOG" id="COG2370">
    <property type="taxonomic scope" value="Bacteria"/>
</dbReference>
<evidence type="ECO:0000256" key="2">
    <source>
        <dbReference type="SAM" id="SignalP"/>
    </source>
</evidence>
<accession>A0A249PGV4</accession>
<dbReference type="KEGG" id="esj:SJ05684_b42010"/>
<feature type="transmembrane region" description="Helical" evidence="1">
    <location>
        <begin position="309"/>
        <end position="327"/>
    </location>
</feature>
<feature type="transmembrane region" description="Helical" evidence="1">
    <location>
        <begin position="209"/>
        <end position="228"/>
    </location>
</feature>
<keyword evidence="2" id="KW-0732">Signal</keyword>
<feature type="transmembrane region" description="Helical" evidence="1">
    <location>
        <begin position="149"/>
        <end position="174"/>
    </location>
</feature>
<dbReference type="Proteomes" id="UP000217211">
    <property type="component" value="Plasmid pSJ05684b"/>
</dbReference>
<feature type="chain" id="PRO_5012286891" evidence="2">
    <location>
        <begin position="29"/>
        <end position="333"/>
    </location>
</feature>
<keyword evidence="3" id="KW-0614">Plasmid</keyword>
<keyword evidence="4" id="KW-1185">Reference proteome</keyword>
<dbReference type="OrthoDB" id="9808870at2"/>
<feature type="transmembrane region" description="Helical" evidence="1">
    <location>
        <begin position="181"/>
        <end position="203"/>
    </location>
</feature>
<organism evidence="3 4">
    <name type="scientific">Sinorhizobium sojae CCBAU 05684</name>
    <dbReference type="NCBI Taxonomy" id="716928"/>
    <lineage>
        <taxon>Bacteria</taxon>
        <taxon>Pseudomonadati</taxon>
        <taxon>Pseudomonadota</taxon>
        <taxon>Alphaproteobacteria</taxon>
        <taxon>Hyphomicrobiales</taxon>
        <taxon>Rhizobiaceae</taxon>
        <taxon>Sinorhizobium/Ensifer group</taxon>
        <taxon>Sinorhizobium</taxon>
    </lineage>
</organism>